<dbReference type="InterPro" id="IPR039498">
    <property type="entry name" value="NTP_transf_5"/>
</dbReference>
<evidence type="ECO:0008006" key="2">
    <source>
        <dbReference type="Google" id="ProtNLM"/>
    </source>
</evidence>
<name>A0A6J4J5Y7_9ACTN</name>
<dbReference type="Pfam" id="PF14907">
    <property type="entry name" value="NTP_transf_5"/>
    <property type="match status" value="1"/>
</dbReference>
<proteinExistence type="predicted"/>
<dbReference type="EMBL" id="CADCSZ010000202">
    <property type="protein sequence ID" value="CAA9271291.1"/>
    <property type="molecule type" value="Genomic_DNA"/>
</dbReference>
<dbReference type="AlphaFoldDB" id="A0A6J4J5Y7"/>
<evidence type="ECO:0000313" key="1">
    <source>
        <dbReference type="EMBL" id="CAA9271291.1"/>
    </source>
</evidence>
<sequence length="369" mass="41412">MAGPHPALLDLAADRPLARQVDWDRLVASAVEHRMGGLLWSRVRTGEIHCPTVWKEQLAGADVVVRSRHRRIWEALASVNRRLGALDVEFAVIKGVPAEARWYARAGERPCRDLDLLIGPGDVGRIGEVLAALDPEHELRDHAAELVELGLVQSFDLVVDGMAVDLHVDLFKLGPPCRHPERLFARTVPLVLPDGGTVRAVDAELSLVHFLLHLNRDSYCWLLGFADVARLLAGEDLDWEAIGRLVADEGLEAPVWGGLNAVTTTLGVPAPSRSPQGCRASLWRALWRPSVRLQGDMGWVRYRRRPNWLPVVVDMGLPPVIAWSWRQLVLSPTLVAHTNPGRRGPWWWRLIRGRWGRAVERRRAVRRLR</sequence>
<gene>
    <name evidence="1" type="ORF">AVDCRST_MAG76-3389</name>
</gene>
<accession>A0A6J4J5Y7</accession>
<protein>
    <recommendedName>
        <fullName evidence="2">Nucleotidyltransferase family protein</fullName>
    </recommendedName>
</protein>
<organism evidence="1">
    <name type="scientific">uncultured Acidimicrobiales bacterium</name>
    <dbReference type="NCBI Taxonomy" id="310071"/>
    <lineage>
        <taxon>Bacteria</taxon>
        <taxon>Bacillati</taxon>
        <taxon>Actinomycetota</taxon>
        <taxon>Acidimicrobiia</taxon>
        <taxon>Acidimicrobiales</taxon>
        <taxon>environmental samples</taxon>
    </lineage>
</organism>
<reference evidence="1" key="1">
    <citation type="submission" date="2020-02" db="EMBL/GenBank/DDBJ databases">
        <authorList>
            <person name="Meier V. D."/>
        </authorList>
    </citation>
    <scope>NUCLEOTIDE SEQUENCE</scope>
    <source>
        <strain evidence="1">AVDCRST_MAG76</strain>
    </source>
</reference>